<keyword evidence="1" id="KW-0732">Signal</keyword>
<reference evidence="4" key="1">
    <citation type="journal article" date="2019" name="Int. J. Syst. Evol. Microbiol.">
        <title>The Global Catalogue of Microorganisms (GCM) 10K type strain sequencing project: providing services to taxonomists for standard genome sequencing and annotation.</title>
        <authorList>
            <consortium name="The Broad Institute Genomics Platform"/>
            <consortium name="The Broad Institute Genome Sequencing Center for Infectious Disease"/>
            <person name="Wu L."/>
            <person name="Ma J."/>
        </authorList>
    </citation>
    <scope>NUCLEOTIDE SEQUENCE [LARGE SCALE GENOMIC DNA]</scope>
    <source>
        <strain evidence="4">KACC 13778</strain>
    </source>
</reference>
<dbReference type="SMART" id="SM00564">
    <property type="entry name" value="PQQ"/>
    <property type="match status" value="5"/>
</dbReference>
<accession>A0ABW0N5J1</accession>
<dbReference type="InterPro" id="IPR015943">
    <property type="entry name" value="WD40/YVTN_repeat-like_dom_sf"/>
</dbReference>
<feature type="chain" id="PRO_5047421738" evidence="1">
    <location>
        <begin position="25"/>
        <end position="721"/>
    </location>
</feature>
<dbReference type="Proteomes" id="UP001595956">
    <property type="component" value="Unassembled WGS sequence"/>
</dbReference>
<protein>
    <submittedName>
        <fullName evidence="3">PQQ-binding-like beta-propeller repeat protein</fullName>
    </submittedName>
</protein>
<dbReference type="InterPro" id="IPR011047">
    <property type="entry name" value="Quinoprotein_ADH-like_sf"/>
</dbReference>
<dbReference type="PROSITE" id="PS51318">
    <property type="entry name" value="TAT"/>
    <property type="match status" value="1"/>
</dbReference>
<dbReference type="Gene3D" id="2.130.10.10">
    <property type="entry name" value="YVTN repeat-like/Quinoprotein amine dehydrogenase"/>
    <property type="match status" value="1"/>
</dbReference>
<organism evidence="3 4">
    <name type="scientific">Nocardioides caricicola</name>
    <dbReference type="NCBI Taxonomy" id="634770"/>
    <lineage>
        <taxon>Bacteria</taxon>
        <taxon>Bacillati</taxon>
        <taxon>Actinomycetota</taxon>
        <taxon>Actinomycetes</taxon>
        <taxon>Propionibacteriales</taxon>
        <taxon>Nocardioidaceae</taxon>
        <taxon>Nocardioides</taxon>
    </lineage>
</organism>
<dbReference type="RefSeq" id="WP_345181529.1">
    <property type="nucleotide sequence ID" value="NZ_BAABFQ010000009.1"/>
</dbReference>
<proteinExistence type="predicted"/>
<evidence type="ECO:0000313" key="3">
    <source>
        <dbReference type="EMBL" id="MFC5495516.1"/>
    </source>
</evidence>
<feature type="domain" description="Pyrrolo-quinoline quinone repeat" evidence="2">
    <location>
        <begin position="177"/>
        <end position="421"/>
    </location>
</feature>
<comment type="caution">
    <text evidence="3">The sequence shown here is derived from an EMBL/GenBank/DDBJ whole genome shotgun (WGS) entry which is preliminary data.</text>
</comment>
<dbReference type="SUPFAM" id="SSF50998">
    <property type="entry name" value="Quinoprotein alcohol dehydrogenase-like"/>
    <property type="match status" value="2"/>
</dbReference>
<dbReference type="EMBL" id="JBHSMD010000010">
    <property type="protein sequence ID" value="MFC5495516.1"/>
    <property type="molecule type" value="Genomic_DNA"/>
</dbReference>
<dbReference type="InterPro" id="IPR006311">
    <property type="entry name" value="TAT_signal"/>
</dbReference>
<evidence type="ECO:0000256" key="1">
    <source>
        <dbReference type="SAM" id="SignalP"/>
    </source>
</evidence>
<evidence type="ECO:0000259" key="2">
    <source>
        <dbReference type="Pfam" id="PF13360"/>
    </source>
</evidence>
<feature type="signal peptide" evidence="1">
    <location>
        <begin position="1"/>
        <end position="24"/>
    </location>
</feature>
<evidence type="ECO:0000313" key="4">
    <source>
        <dbReference type="Proteomes" id="UP001595956"/>
    </source>
</evidence>
<name>A0ABW0N5J1_9ACTN</name>
<sequence>MAPRRALLALPVIAALGLSPAASAQPAPATAPRAAEALPDTADDLPAGAVVANEEIYQIARAGDRVYAYGYFDTVGRYAGPGAALSAADGSPEPSPQIADGQVSVVVGDGAGGWYLGGDFTRIGGQPAGGLAHVLNSGELDTDFLPKTDGLVSAMALVQDTLYVGGSFESIDGTERERLAAVSTDDGAVLPFDAPQPKRVTEMLFSPPADGPARLYVASDGLHALDPATGAAIPGFSATTDTPIHALELGADTLYVGAAAVTALDPETGAKDAGFDTGAPLAVDALRRVHTLLYTEDRLYVGGDRTLIQGQPGRLVAVDPGTGALDPTFDADIPTAGNLPDVPSGVYDLALNGDELWAAGSFRGGLTVVGATTGEPVDIELPSYDLQVNAVEQSGPDVYVGGHFYMTDAVRTSGVAAFDAKTLDPIPGFRADENTWGDLFVGAGAVWVADTNHYGYDPSATAAENGTFFYDWTDDVVALDPDTGARLAERSLRVKNLTGITTIGNRLYVARRLENDHRFPRNRIDVYGPSGTKVDSFLVQRRGYITELSSMGGDLLAAGSFDGRRLLSAVIKIDPTNGKVRPSFDPMINGPVYDLARSGNGMVATGLFKEVWGGYDATWKRPGLERMRANGITDTRFLPKSFEGNRVLLRVQPIGDLLWVDGASRAFLDATTGKPVADPIPGVSPWWVAGVSSDDLAYTSLIYPNLGGRTGFKLAYVAAVS</sequence>
<keyword evidence="4" id="KW-1185">Reference proteome</keyword>
<dbReference type="InterPro" id="IPR018391">
    <property type="entry name" value="PQQ_b-propeller_rpt"/>
</dbReference>
<gene>
    <name evidence="3" type="ORF">ACFPKY_20575</name>
</gene>
<dbReference type="InterPro" id="IPR002372">
    <property type="entry name" value="PQQ_rpt_dom"/>
</dbReference>
<dbReference type="Pfam" id="PF13360">
    <property type="entry name" value="PQQ_2"/>
    <property type="match status" value="1"/>
</dbReference>